<dbReference type="AlphaFoldDB" id="A0A7G9KZU2"/>
<dbReference type="PANTHER" id="PTHR30069:SF46">
    <property type="entry name" value="OAR PROTEIN"/>
    <property type="match status" value="1"/>
</dbReference>
<keyword evidence="2" id="KW-0813">Transport</keyword>
<dbReference type="KEGG" id="ssau:H8M03_07495"/>
<dbReference type="Proteomes" id="UP000515861">
    <property type="component" value="Chromosome"/>
</dbReference>
<accession>A0A7G9KZU2</accession>
<evidence type="ECO:0000256" key="3">
    <source>
        <dbReference type="ARBA" id="ARBA00022452"/>
    </source>
</evidence>
<keyword evidence="8" id="KW-0675">Receptor</keyword>
<proteinExistence type="predicted"/>
<dbReference type="GO" id="GO:0009279">
    <property type="term" value="C:cell outer membrane"/>
    <property type="evidence" value="ECO:0007669"/>
    <property type="project" value="UniProtKB-SubCell"/>
</dbReference>
<dbReference type="SUPFAM" id="SSF56935">
    <property type="entry name" value="Porins"/>
    <property type="match status" value="1"/>
</dbReference>
<evidence type="ECO:0000256" key="4">
    <source>
        <dbReference type="ARBA" id="ARBA00022692"/>
    </source>
</evidence>
<comment type="subcellular location">
    <subcellularLocation>
        <location evidence="1">Cell outer membrane</location>
        <topology evidence="1">Multi-pass membrane protein</topology>
    </subcellularLocation>
</comment>
<dbReference type="EMBL" id="CP060697">
    <property type="protein sequence ID" value="QNM81891.1"/>
    <property type="molecule type" value="Genomic_DNA"/>
</dbReference>
<sequence>MMAQPAFAQDSSANLQGHVDGAAAGTTVVATDTNTGQTVTGTVDAEGNYAIYGLRPSTYSVAVDGKPAQQTTLLIGQTSIVDFETAATTTATGEAGAIVVTGRRVRQQSTPQAVSTNITPSQIENLPQNQRNFLSFAQLAPGVELISPSGAQQLQAGALAPQNANILLDGMSFKNPINHGGMLGQNFGDFGNPFPQIAIQEYQLQTQNFGAENGQSASALLSAITKTGGNKFHGSVFVDWQPEWMVERPYFDKKNNVPKRDSSRTQFGGDFGGPIIPEKLSFYVAVEGTNQKRPPATFNDVATVIPQNIRDQINSAVSLEFKQRLYFGKLTWFATPDDTVNLSAYRRRQSNLADFGGTAVQEHGHLLRTNQDRYQLQWRHSAGDFTNFVNISYDKATQGAPNVSDGPEYVLSNGTDTGSRIVELGANGFEQDDTIKSLTLREDATWRRGAHTLKAGGQAVFYNLNRIEAANFNGTYFVSNPCDQTVSSCGPFDITTATPFAGRINVNPAPGLKAKSTQLGIYITDEWKPDDHWTVNAGIRWDFESNPNNKNYVTPAAIADALRNYPGWAARGIDPEDYISNGSNRKPFYGAFQPRIGAAYDVRGDGDLIFFGGIGRYYDRNLFIQGVIEQQQNANVVLTVPLTECASGAPPAYCSDPEALRAYAAGQGFTGGAVWVLPNKVRLPYSDQFDLGVRKRFGEINTTLTYSHIESHNISMFARSNFYSNGWYTVVLTPDGCMNGGDQWIIDFTPNGPFPNCPATTGQLPGFNGKLNRGLNNGRARLDALFLQIEKPFTEQSTWGFTQALTLQRARSNVAQELNSDEFYNGPNLDTYGWNYVNGIAKWRSVTSVNWRAPFGFTVSGILNLSSGPAFGNIVAPWTGLTGPVPQGACCYANMGGVYFPKKDIAYKRLDMRVAKTFKTPWGHEATIDFQAFNVFNWLNRTYSSWGAGGGNPPPLTENGQVGNDQRQFQAGFTYKF</sequence>
<keyword evidence="6" id="KW-0998">Cell outer membrane</keyword>
<keyword evidence="3" id="KW-1134">Transmembrane beta strand</keyword>
<evidence type="ECO:0000256" key="5">
    <source>
        <dbReference type="ARBA" id="ARBA00023136"/>
    </source>
</evidence>
<feature type="domain" description="TonB-dependent transporter Oar-like beta-barrel" evidence="7">
    <location>
        <begin position="390"/>
        <end position="857"/>
    </location>
</feature>
<dbReference type="Gene3D" id="2.40.170.20">
    <property type="entry name" value="TonB-dependent receptor, beta-barrel domain"/>
    <property type="match status" value="1"/>
</dbReference>
<dbReference type="PANTHER" id="PTHR30069">
    <property type="entry name" value="TONB-DEPENDENT OUTER MEMBRANE RECEPTOR"/>
    <property type="match status" value="1"/>
</dbReference>
<evidence type="ECO:0000313" key="9">
    <source>
        <dbReference type="Proteomes" id="UP000515861"/>
    </source>
</evidence>
<dbReference type="Pfam" id="PF25183">
    <property type="entry name" value="OMP_b-brl_4"/>
    <property type="match status" value="2"/>
</dbReference>
<evidence type="ECO:0000256" key="6">
    <source>
        <dbReference type="ARBA" id="ARBA00023237"/>
    </source>
</evidence>
<dbReference type="Gene3D" id="2.170.130.10">
    <property type="entry name" value="TonB-dependent receptor, plug domain"/>
    <property type="match status" value="1"/>
</dbReference>
<protein>
    <submittedName>
        <fullName evidence="8">TonB-dependent receptor</fullName>
    </submittedName>
</protein>
<dbReference type="InterPro" id="IPR057601">
    <property type="entry name" value="Oar-like_b-barrel"/>
</dbReference>
<keyword evidence="5" id="KW-0472">Membrane</keyword>
<dbReference type="InterPro" id="IPR036942">
    <property type="entry name" value="Beta-barrel_TonB_sf"/>
</dbReference>
<dbReference type="InterPro" id="IPR039426">
    <property type="entry name" value="TonB-dep_rcpt-like"/>
</dbReference>
<dbReference type="GO" id="GO:0015344">
    <property type="term" value="F:siderophore uptake transmembrane transporter activity"/>
    <property type="evidence" value="ECO:0007669"/>
    <property type="project" value="TreeGrafter"/>
</dbReference>
<dbReference type="RefSeq" id="WP_187478847.1">
    <property type="nucleotide sequence ID" value="NZ_CP060697.1"/>
</dbReference>
<reference evidence="8 9" key="1">
    <citation type="submission" date="2020-08" db="EMBL/GenBank/DDBJ databases">
        <title>Sphingomonas sp. sand1-3 16S ribosomal RNA gene Genome sequencing and assembly.</title>
        <authorList>
            <person name="Kang M."/>
        </authorList>
    </citation>
    <scope>NUCLEOTIDE SEQUENCE [LARGE SCALE GENOMIC DNA]</scope>
    <source>
        <strain evidence="9">sand1-3</strain>
    </source>
</reference>
<evidence type="ECO:0000256" key="1">
    <source>
        <dbReference type="ARBA" id="ARBA00004571"/>
    </source>
</evidence>
<organism evidence="8 9">
    <name type="scientific">Sphingomonas sabuli</name>
    <dbReference type="NCBI Taxonomy" id="2764186"/>
    <lineage>
        <taxon>Bacteria</taxon>
        <taxon>Pseudomonadati</taxon>
        <taxon>Pseudomonadota</taxon>
        <taxon>Alphaproteobacteria</taxon>
        <taxon>Sphingomonadales</taxon>
        <taxon>Sphingomonadaceae</taxon>
        <taxon>Sphingomonas</taxon>
    </lineage>
</organism>
<name>A0A7G9KZU2_9SPHN</name>
<evidence type="ECO:0000256" key="2">
    <source>
        <dbReference type="ARBA" id="ARBA00022448"/>
    </source>
</evidence>
<dbReference type="GO" id="GO:0044718">
    <property type="term" value="P:siderophore transmembrane transport"/>
    <property type="evidence" value="ECO:0007669"/>
    <property type="project" value="TreeGrafter"/>
</dbReference>
<gene>
    <name evidence="8" type="ORF">H8M03_07495</name>
</gene>
<evidence type="ECO:0000313" key="8">
    <source>
        <dbReference type="EMBL" id="QNM81891.1"/>
    </source>
</evidence>
<dbReference type="InterPro" id="IPR037066">
    <property type="entry name" value="Plug_dom_sf"/>
</dbReference>
<feature type="domain" description="TonB-dependent transporter Oar-like beta-barrel" evidence="7">
    <location>
        <begin position="224"/>
        <end position="303"/>
    </location>
</feature>
<evidence type="ECO:0000259" key="7">
    <source>
        <dbReference type="Pfam" id="PF25183"/>
    </source>
</evidence>
<keyword evidence="4" id="KW-0812">Transmembrane</keyword>
<keyword evidence="9" id="KW-1185">Reference proteome</keyword>